<name>A0A919V4P0_9ACTN</name>
<feature type="DNA-binding region" description="H-T-H motif" evidence="4">
    <location>
        <begin position="37"/>
        <end position="56"/>
    </location>
</feature>
<evidence type="ECO:0000256" key="4">
    <source>
        <dbReference type="PROSITE-ProRule" id="PRU00335"/>
    </source>
</evidence>
<protein>
    <submittedName>
        <fullName evidence="6">Transcriptional regulator, TetR family protein</fullName>
    </submittedName>
</protein>
<dbReference type="SUPFAM" id="SSF48498">
    <property type="entry name" value="Tetracyclin repressor-like, C-terminal domain"/>
    <property type="match status" value="1"/>
</dbReference>
<dbReference type="Pfam" id="PF00440">
    <property type="entry name" value="TetR_N"/>
    <property type="match status" value="1"/>
</dbReference>
<dbReference type="PANTHER" id="PTHR47506:SF3">
    <property type="entry name" value="HTH-TYPE TRANSCRIPTIONAL REGULATOR LMRA"/>
    <property type="match status" value="1"/>
</dbReference>
<evidence type="ECO:0000313" key="7">
    <source>
        <dbReference type="Proteomes" id="UP000606172"/>
    </source>
</evidence>
<proteinExistence type="predicted"/>
<sequence length="200" mass="21730">MAMKTKPVQEDVRLGTRERVVRVTSRLMQRHGYEGTTLKQISQEADATLGSVYHFFPGGKLELAVEAVRHGDREFAEFLTEKLAEHDDPAEAIAACAADLADGLRASDWIDGCPVTAAALGTAVHAPGIQVVAAEAFARWREIVCDSLRRSGIAETDARELAHTVINTLEGAEMAAQVSKSPEPLQVAGRHLARLIDTYR</sequence>
<dbReference type="AlphaFoldDB" id="A0A919V4P0"/>
<dbReference type="InterPro" id="IPR001647">
    <property type="entry name" value="HTH_TetR"/>
</dbReference>
<reference evidence="6" key="1">
    <citation type="submission" date="2021-01" db="EMBL/GenBank/DDBJ databases">
        <title>Whole genome shotgun sequence of Sinosporangium siamense NBRC 109515.</title>
        <authorList>
            <person name="Komaki H."/>
            <person name="Tamura T."/>
        </authorList>
    </citation>
    <scope>NUCLEOTIDE SEQUENCE</scope>
    <source>
        <strain evidence="6">NBRC 109515</strain>
    </source>
</reference>
<dbReference type="PROSITE" id="PS50977">
    <property type="entry name" value="HTH_TETR_2"/>
    <property type="match status" value="1"/>
</dbReference>
<dbReference type="EMBL" id="BOOW01000006">
    <property type="protein sequence ID" value="GII90708.1"/>
    <property type="molecule type" value="Genomic_DNA"/>
</dbReference>
<evidence type="ECO:0000256" key="3">
    <source>
        <dbReference type="ARBA" id="ARBA00023163"/>
    </source>
</evidence>
<dbReference type="InterPro" id="IPR036271">
    <property type="entry name" value="Tet_transcr_reg_TetR-rel_C_sf"/>
</dbReference>
<dbReference type="Pfam" id="PF21993">
    <property type="entry name" value="TetR_C_13_2"/>
    <property type="match status" value="1"/>
</dbReference>
<keyword evidence="3" id="KW-0804">Transcription</keyword>
<dbReference type="PANTHER" id="PTHR47506">
    <property type="entry name" value="TRANSCRIPTIONAL REGULATORY PROTEIN"/>
    <property type="match status" value="1"/>
</dbReference>
<organism evidence="6 7">
    <name type="scientific">Sinosporangium siamense</name>
    <dbReference type="NCBI Taxonomy" id="1367973"/>
    <lineage>
        <taxon>Bacteria</taxon>
        <taxon>Bacillati</taxon>
        <taxon>Actinomycetota</taxon>
        <taxon>Actinomycetes</taxon>
        <taxon>Streptosporangiales</taxon>
        <taxon>Streptosporangiaceae</taxon>
        <taxon>Sinosporangium</taxon>
    </lineage>
</organism>
<dbReference type="Gene3D" id="1.10.357.10">
    <property type="entry name" value="Tetracycline Repressor, domain 2"/>
    <property type="match status" value="1"/>
</dbReference>
<dbReference type="InterPro" id="IPR009057">
    <property type="entry name" value="Homeodomain-like_sf"/>
</dbReference>
<dbReference type="GO" id="GO:0003677">
    <property type="term" value="F:DNA binding"/>
    <property type="evidence" value="ECO:0007669"/>
    <property type="project" value="UniProtKB-UniRule"/>
</dbReference>
<keyword evidence="7" id="KW-1185">Reference proteome</keyword>
<keyword evidence="1" id="KW-0805">Transcription regulation</keyword>
<dbReference type="SUPFAM" id="SSF46689">
    <property type="entry name" value="Homeodomain-like"/>
    <property type="match status" value="1"/>
</dbReference>
<keyword evidence="2 4" id="KW-0238">DNA-binding</keyword>
<gene>
    <name evidence="6" type="ORF">Ssi02_09390</name>
</gene>
<dbReference type="InterPro" id="IPR054156">
    <property type="entry name" value="YxaF_TetR_C"/>
</dbReference>
<comment type="caution">
    <text evidence="6">The sequence shown here is derived from an EMBL/GenBank/DDBJ whole genome shotgun (WGS) entry which is preliminary data.</text>
</comment>
<evidence type="ECO:0000313" key="6">
    <source>
        <dbReference type="EMBL" id="GII90708.1"/>
    </source>
</evidence>
<dbReference type="Proteomes" id="UP000606172">
    <property type="component" value="Unassembled WGS sequence"/>
</dbReference>
<evidence type="ECO:0000256" key="2">
    <source>
        <dbReference type="ARBA" id="ARBA00023125"/>
    </source>
</evidence>
<accession>A0A919V4P0</accession>
<feature type="domain" description="HTH tetR-type" evidence="5">
    <location>
        <begin position="14"/>
        <end position="74"/>
    </location>
</feature>
<evidence type="ECO:0000256" key="1">
    <source>
        <dbReference type="ARBA" id="ARBA00023015"/>
    </source>
</evidence>
<evidence type="ECO:0000259" key="5">
    <source>
        <dbReference type="PROSITE" id="PS50977"/>
    </source>
</evidence>